<sequence length="162" mass="18372">MKEFTTAKMDGMTKTITIIVLLFLILFPISSFFFEPPKPIISITSFVLMYGAILIAYGFIPKRIAVSYDQILIKNLFGSVLISIDEIETLENVEKIGLNLRTFGIGGLFGYFGRFNGGDLWYVTNTHKKVKIILKSGKVYMISPENPDEFVKEVQQRKGEMI</sequence>
<evidence type="ECO:0000313" key="5">
    <source>
        <dbReference type="Proteomes" id="UP000028349"/>
    </source>
</evidence>
<feature type="transmembrane region" description="Helical" evidence="1">
    <location>
        <begin position="40"/>
        <end position="60"/>
    </location>
</feature>
<organism evidence="4 6">
    <name type="scientific">Kaistella antarctica</name>
    <dbReference type="NCBI Taxonomy" id="266748"/>
    <lineage>
        <taxon>Bacteria</taxon>
        <taxon>Pseudomonadati</taxon>
        <taxon>Bacteroidota</taxon>
        <taxon>Flavobacteriia</taxon>
        <taxon>Flavobacteriales</taxon>
        <taxon>Weeksellaceae</taxon>
        <taxon>Chryseobacterium group</taxon>
        <taxon>Kaistella</taxon>
    </lineage>
</organism>
<feature type="domain" description="Bacterial Pleckstrin homology" evidence="2">
    <location>
        <begin position="64"/>
        <end position="157"/>
    </location>
</feature>
<dbReference type="InterPro" id="IPR027783">
    <property type="entry name" value="Bacterial_PH-related"/>
</dbReference>
<evidence type="ECO:0000313" key="3">
    <source>
        <dbReference type="EMBL" id="KEY19625.1"/>
    </source>
</evidence>
<dbReference type="EMBL" id="JPEP01000002">
    <property type="protein sequence ID" value="KEY19625.1"/>
    <property type="molecule type" value="Genomic_DNA"/>
</dbReference>
<evidence type="ECO:0000256" key="1">
    <source>
        <dbReference type="SAM" id="Phobius"/>
    </source>
</evidence>
<dbReference type="STRING" id="266748.HY04_14650"/>
<proteinExistence type="predicted"/>
<accession>A0A448NNW8</accession>
<keyword evidence="5" id="KW-1185">Reference proteome</keyword>
<dbReference type="AlphaFoldDB" id="A0A448NNW8"/>
<reference evidence="3 5" key="1">
    <citation type="submission" date="2014-07" db="EMBL/GenBank/DDBJ databases">
        <authorList>
            <person name="Pisani N.G."/>
            <person name="Newman J.D."/>
        </authorList>
    </citation>
    <scope>NUCLEOTIDE SEQUENCE [LARGE SCALE GENOMIC DNA]</scope>
    <source>
        <strain evidence="3 5">LMG 24720</strain>
    </source>
</reference>
<dbReference type="Proteomes" id="UP000270036">
    <property type="component" value="Chromosome"/>
</dbReference>
<feature type="transmembrane region" description="Helical" evidence="1">
    <location>
        <begin position="12"/>
        <end position="34"/>
    </location>
</feature>
<gene>
    <name evidence="3" type="ORF">HY04_14650</name>
    <name evidence="4" type="ORF">NCTC13489_00650</name>
</gene>
<keyword evidence="1" id="KW-1133">Transmembrane helix</keyword>
<dbReference type="Proteomes" id="UP000028349">
    <property type="component" value="Unassembled WGS sequence"/>
</dbReference>
<evidence type="ECO:0000259" key="2">
    <source>
        <dbReference type="Pfam" id="PF10882"/>
    </source>
</evidence>
<dbReference type="RefSeq" id="WP_034720908.1">
    <property type="nucleotide sequence ID" value="NZ_FOIX01000003.1"/>
</dbReference>
<keyword evidence="1" id="KW-0812">Transmembrane</keyword>
<protein>
    <recommendedName>
        <fullName evidence="2">Bacterial Pleckstrin homology domain-containing protein</fullName>
    </recommendedName>
</protein>
<evidence type="ECO:0000313" key="6">
    <source>
        <dbReference type="Proteomes" id="UP000270036"/>
    </source>
</evidence>
<evidence type="ECO:0000313" key="4">
    <source>
        <dbReference type="EMBL" id="VEH96943.1"/>
    </source>
</evidence>
<keyword evidence="1" id="KW-0472">Membrane</keyword>
<dbReference type="EMBL" id="LR134441">
    <property type="protein sequence ID" value="VEH96943.1"/>
    <property type="molecule type" value="Genomic_DNA"/>
</dbReference>
<reference evidence="4 6" key="2">
    <citation type="submission" date="2018-12" db="EMBL/GenBank/DDBJ databases">
        <authorList>
            <consortium name="Pathogen Informatics"/>
        </authorList>
    </citation>
    <scope>NUCLEOTIDE SEQUENCE [LARGE SCALE GENOMIC DNA]</scope>
    <source>
        <strain evidence="4 6">NCTC13489</strain>
    </source>
</reference>
<name>A0A448NNW8_9FLAO</name>
<dbReference type="KEGG" id="cant:NCTC13489_00650"/>
<dbReference type="Pfam" id="PF10882">
    <property type="entry name" value="bPH_5"/>
    <property type="match status" value="1"/>
</dbReference>